<keyword evidence="2" id="KW-1185">Reference proteome</keyword>
<dbReference type="RefSeq" id="WP_343934027.1">
    <property type="nucleotide sequence ID" value="NZ_BAAABU010000004.1"/>
</dbReference>
<reference evidence="1 2" key="1">
    <citation type="journal article" date="2019" name="Int. J. Syst. Evol. Microbiol.">
        <title>The Global Catalogue of Microorganisms (GCM) 10K type strain sequencing project: providing services to taxonomists for standard genome sequencing and annotation.</title>
        <authorList>
            <consortium name="The Broad Institute Genomics Platform"/>
            <consortium name="The Broad Institute Genome Sequencing Center for Infectious Disease"/>
            <person name="Wu L."/>
            <person name="Ma J."/>
        </authorList>
    </citation>
    <scope>NUCLEOTIDE SEQUENCE [LARGE SCALE GENOMIC DNA]</scope>
    <source>
        <strain evidence="1 2">JCM 3380</strain>
    </source>
</reference>
<proteinExistence type="predicted"/>
<evidence type="ECO:0008006" key="3">
    <source>
        <dbReference type="Google" id="ProtNLM"/>
    </source>
</evidence>
<evidence type="ECO:0000313" key="1">
    <source>
        <dbReference type="EMBL" id="GAA0226817.1"/>
    </source>
</evidence>
<dbReference type="Proteomes" id="UP001500416">
    <property type="component" value="Unassembled WGS sequence"/>
</dbReference>
<name>A0ABN0TPV3_9PSEU</name>
<evidence type="ECO:0000313" key="2">
    <source>
        <dbReference type="Proteomes" id="UP001500416"/>
    </source>
</evidence>
<accession>A0ABN0TPV3</accession>
<protein>
    <recommendedName>
        <fullName evidence="3">DUF3800 domain-containing protein</fullName>
    </recommendedName>
</protein>
<gene>
    <name evidence="1" type="ORF">GCM10010492_26360</name>
</gene>
<organism evidence="1 2">
    <name type="scientific">Saccharothrix mutabilis subsp. mutabilis</name>
    <dbReference type="NCBI Taxonomy" id="66855"/>
    <lineage>
        <taxon>Bacteria</taxon>
        <taxon>Bacillati</taxon>
        <taxon>Actinomycetota</taxon>
        <taxon>Actinomycetes</taxon>
        <taxon>Pseudonocardiales</taxon>
        <taxon>Pseudonocardiaceae</taxon>
        <taxon>Saccharothrix</taxon>
    </lineage>
</organism>
<dbReference type="EMBL" id="BAAABU010000004">
    <property type="protein sequence ID" value="GAA0226817.1"/>
    <property type="molecule type" value="Genomic_DNA"/>
</dbReference>
<sequence length="179" mass="20248">MTVHAFVDESRRQDTYYLAAAIIRPRDLAQLRARLRGMLFPGQRELHFYREKPTRRRAILSQVAGFGVAARIYGASCRRGEEIARQECLTRLTGDLVDLGAHRLVLDSREVRDELDRSTISRALVKRPDSGGLVYEHMNSTSDPLLWIADIAVWCHGAGGDWARRAAPLIGPVTRLDWP</sequence>
<comment type="caution">
    <text evidence="1">The sequence shown here is derived from an EMBL/GenBank/DDBJ whole genome shotgun (WGS) entry which is preliminary data.</text>
</comment>